<dbReference type="AlphaFoldDB" id="A0A0K2ULH8"/>
<accession>A0A0K2ULH8</accession>
<evidence type="ECO:0000313" key="1">
    <source>
        <dbReference type="EMBL" id="CDW38940.1"/>
    </source>
</evidence>
<protein>
    <submittedName>
        <fullName evidence="1">Uncharacterized protein</fullName>
    </submittedName>
</protein>
<organism evidence="1">
    <name type="scientific">Lepeophtheirus salmonis</name>
    <name type="common">Salmon louse</name>
    <name type="synonym">Caligus salmonis</name>
    <dbReference type="NCBI Taxonomy" id="72036"/>
    <lineage>
        <taxon>Eukaryota</taxon>
        <taxon>Metazoa</taxon>
        <taxon>Ecdysozoa</taxon>
        <taxon>Arthropoda</taxon>
        <taxon>Crustacea</taxon>
        <taxon>Multicrustacea</taxon>
        <taxon>Hexanauplia</taxon>
        <taxon>Copepoda</taxon>
        <taxon>Siphonostomatoida</taxon>
        <taxon>Caligidae</taxon>
        <taxon>Lepeophtheirus</taxon>
    </lineage>
</organism>
<sequence length="43" mass="4940">MIHAACVICIKHTEGLLSKRDLRISMKELWMEDENSHCSLLSP</sequence>
<reference evidence="1" key="1">
    <citation type="submission" date="2014-05" db="EMBL/GenBank/DDBJ databases">
        <authorList>
            <person name="Chronopoulou M."/>
        </authorList>
    </citation>
    <scope>NUCLEOTIDE SEQUENCE</scope>
    <source>
        <tissue evidence="1">Whole organism</tissue>
    </source>
</reference>
<dbReference type="EMBL" id="HACA01021579">
    <property type="protein sequence ID" value="CDW38940.1"/>
    <property type="molecule type" value="Transcribed_RNA"/>
</dbReference>
<proteinExistence type="predicted"/>
<name>A0A0K2ULH8_LEPSM</name>